<dbReference type="GO" id="GO:0016491">
    <property type="term" value="F:oxidoreductase activity"/>
    <property type="evidence" value="ECO:0007669"/>
    <property type="project" value="UniProtKB-KW"/>
</dbReference>
<sequence length="353" mass="37259">MTRSPLTMPTPRTYPLRGGPALRWGVVAPGAIATDFVHALHTHTDQRVVAVASRSAERAAEFAQRHGIPRSYGGYAALFDDPAVHVVYVAAPHSEHLSLGLAAIGAGKHVLIEKPLGMSAAEARTIRDAASAAGVFVMEAMWTRFLPQTDVMVQLRDEGALGDVRLLTADFGFLAQPGGRIFDPVLGGGALLDLGVYLVWLSRLWLGAPDAITATGTLSGTGVDDQSATVLGYASGARAVLTTSLLVSSPGRAGVSGTEAHLDLDPDWVFPSGFDLVAAGRGERARFADRSGLPRRQGMAWQTAAVARHVADGRTESPEHPLQASIEILGVIDEARRQVLVAAEESSRESAPR</sequence>
<dbReference type="AlphaFoldDB" id="A0A5N0TP79"/>
<evidence type="ECO:0000313" key="6">
    <source>
        <dbReference type="EMBL" id="KAA9136124.1"/>
    </source>
</evidence>
<dbReference type="Gene3D" id="3.40.50.720">
    <property type="entry name" value="NAD(P)-binding Rossmann-like Domain"/>
    <property type="match status" value="1"/>
</dbReference>
<feature type="domain" description="Gfo/Idh/MocA-like oxidoreductase N-terminal" evidence="4">
    <location>
        <begin position="23"/>
        <end position="139"/>
    </location>
</feature>
<dbReference type="GO" id="GO:0000166">
    <property type="term" value="F:nucleotide binding"/>
    <property type="evidence" value="ECO:0007669"/>
    <property type="project" value="InterPro"/>
</dbReference>
<name>A0A5N0TP79_9MICO</name>
<organism evidence="6 7">
    <name type="scientific">Microbacterium caowuchunii</name>
    <dbReference type="NCBI Taxonomy" id="2614638"/>
    <lineage>
        <taxon>Bacteria</taxon>
        <taxon>Bacillati</taxon>
        <taxon>Actinomycetota</taxon>
        <taxon>Actinomycetes</taxon>
        <taxon>Micrococcales</taxon>
        <taxon>Microbacteriaceae</taxon>
        <taxon>Microbacterium</taxon>
    </lineage>
</organism>
<dbReference type="SUPFAM" id="SSF55347">
    <property type="entry name" value="Glyceraldehyde-3-phosphate dehydrogenase-like, C-terminal domain"/>
    <property type="match status" value="1"/>
</dbReference>
<evidence type="ECO:0000256" key="3">
    <source>
        <dbReference type="ARBA" id="ARBA00023027"/>
    </source>
</evidence>
<evidence type="ECO:0000259" key="5">
    <source>
        <dbReference type="Pfam" id="PF22725"/>
    </source>
</evidence>
<dbReference type="InterPro" id="IPR055170">
    <property type="entry name" value="GFO_IDH_MocA-like_dom"/>
</dbReference>
<keyword evidence="7" id="KW-1185">Reference proteome</keyword>
<keyword evidence="3" id="KW-0520">NAD</keyword>
<dbReference type="EMBL" id="VYUY01000002">
    <property type="protein sequence ID" value="KAA9136124.1"/>
    <property type="molecule type" value="Genomic_DNA"/>
</dbReference>
<evidence type="ECO:0000256" key="1">
    <source>
        <dbReference type="ARBA" id="ARBA00010928"/>
    </source>
</evidence>
<dbReference type="PANTHER" id="PTHR22604">
    <property type="entry name" value="OXIDOREDUCTASES"/>
    <property type="match status" value="1"/>
</dbReference>
<dbReference type="Gene3D" id="3.30.360.10">
    <property type="entry name" value="Dihydrodipicolinate Reductase, domain 2"/>
    <property type="match status" value="1"/>
</dbReference>
<dbReference type="Pfam" id="PF22725">
    <property type="entry name" value="GFO_IDH_MocA_C3"/>
    <property type="match status" value="1"/>
</dbReference>
<dbReference type="SUPFAM" id="SSF51735">
    <property type="entry name" value="NAD(P)-binding Rossmann-fold domains"/>
    <property type="match status" value="1"/>
</dbReference>
<evidence type="ECO:0000259" key="4">
    <source>
        <dbReference type="Pfam" id="PF01408"/>
    </source>
</evidence>
<evidence type="ECO:0000313" key="7">
    <source>
        <dbReference type="Proteomes" id="UP000326838"/>
    </source>
</evidence>
<feature type="domain" description="GFO/IDH/MocA-like oxidoreductase" evidence="5">
    <location>
        <begin position="154"/>
        <end position="261"/>
    </location>
</feature>
<proteinExistence type="inferred from homology"/>
<dbReference type="InterPro" id="IPR036291">
    <property type="entry name" value="NAD(P)-bd_dom_sf"/>
</dbReference>
<comment type="similarity">
    <text evidence="1">Belongs to the Gfo/Idh/MocA family.</text>
</comment>
<dbReference type="InterPro" id="IPR000683">
    <property type="entry name" value="Gfo/Idh/MocA-like_OxRdtase_N"/>
</dbReference>
<accession>A0A5N0TP79</accession>
<keyword evidence="2" id="KW-0560">Oxidoreductase</keyword>
<dbReference type="Pfam" id="PF01408">
    <property type="entry name" value="GFO_IDH_MocA"/>
    <property type="match status" value="1"/>
</dbReference>
<dbReference type="InterPro" id="IPR050984">
    <property type="entry name" value="Gfo/Idh/MocA_domain"/>
</dbReference>
<evidence type="ECO:0000256" key="2">
    <source>
        <dbReference type="ARBA" id="ARBA00023002"/>
    </source>
</evidence>
<comment type="caution">
    <text evidence="6">The sequence shown here is derived from an EMBL/GenBank/DDBJ whole genome shotgun (WGS) entry which is preliminary data.</text>
</comment>
<reference evidence="7" key="1">
    <citation type="submission" date="2019-09" db="EMBL/GenBank/DDBJ databases">
        <title>Mumia zhuanghuii sp. nov. isolated from the intestinal contents of plateau pika (Ochotona curzoniae) in the Qinghai-Tibet plateau of China.</title>
        <authorList>
            <person name="Tian Z."/>
        </authorList>
    </citation>
    <scope>NUCLEOTIDE SEQUENCE [LARGE SCALE GENOMIC DNA]</scope>
    <source>
        <strain evidence="7">L-033</strain>
    </source>
</reference>
<dbReference type="RefSeq" id="WP_150891467.1">
    <property type="nucleotide sequence ID" value="NZ_VYUY01000002.1"/>
</dbReference>
<dbReference type="Proteomes" id="UP000326838">
    <property type="component" value="Unassembled WGS sequence"/>
</dbReference>
<gene>
    <name evidence="6" type="ORF">F6B40_00245</name>
</gene>
<dbReference type="PANTHER" id="PTHR22604:SF105">
    <property type="entry name" value="TRANS-1,2-DIHYDROBENZENE-1,2-DIOL DEHYDROGENASE"/>
    <property type="match status" value="1"/>
</dbReference>
<protein>
    <submittedName>
        <fullName evidence="6">Gfo/Idh/MocA family oxidoreductase</fullName>
    </submittedName>
</protein>